<keyword evidence="1" id="KW-0472">Membrane</keyword>
<comment type="caution">
    <text evidence="2">The sequence shown here is derived from an EMBL/GenBank/DDBJ whole genome shotgun (WGS) entry which is preliminary data.</text>
</comment>
<dbReference type="Proteomes" id="UP001519460">
    <property type="component" value="Unassembled WGS sequence"/>
</dbReference>
<keyword evidence="3" id="KW-1185">Reference proteome</keyword>
<keyword evidence="1" id="KW-0812">Transmembrane</keyword>
<reference evidence="2 3" key="1">
    <citation type="journal article" date="2023" name="Sci. Data">
        <title>Genome assembly of the Korean intertidal mud-creeper Batillaria attramentaria.</title>
        <authorList>
            <person name="Patra A.K."/>
            <person name="Ho P.T."/>
            <person name="Jun S."/>
            <person name="Lee S.J."/>
            <person name="Kim Y."/>
            <person name="Won Y.J."/>
        </authorList>
    </citation>
    <scope>NUCLEOTIDE SEQUENCE [LARGE SCALE GENOMIC DNA]</scope>
    <source>
        <strain evidence="2">Wonlab-2016</strain>
    </source>
</reference>
<keyword evidence="1" id="KW-1133">Transmembrane helix</keyword>
<sequence>MAKAEVSEYPPFSKQSEQVNVMIIFEFNHLRSIYISIKAREERTQRTGSGYFRPNGKPRAEHGASALKQKIFGNFHTPVVLEPIANHHTLYGFIIIVFFLLRASALVGGRKFADKRCLLHTLQFPDIELHFHIKPNRESF</sequence>
<gene>
    <name evidence="2" type="ORF">BaRGS_00007788</name>
</gene>
<accession>A0ABD0LNV7</accession>
<evidence type="ECO:0000313" key="2">
    <source>
        <dbReference type="EMBL" id="KAK7500908.1"/>
    </source>
</evidence>
<protein>
    <submittedName>
        <fullName evidence="2">Uncharacterized protein</fullName>
    </submittedName>
</protein>
<evidence type="ECO:0000256" key="1">
    <source>
        <dbReference type="SAM" id="Phobius"/>
    </source>
</evidence>
<evidence type="ECO:0000313" key="3">
    <source>
        <dbReference type="Proteomes" id="UP001519460"/>
    </source>
</evidence>
<feature type="transmembrane region" description="Helical" evidence="1">
    <location>
        <begin position="90"/>
        <end position="109"/>
    </location>
</feature>
<organism evidence="2 3">
    <name type="scientific">Batillaria attramentaria</name>
    <dbReference type="NCBI Taxonomy" id="370345"/>
    <lineage>
        <taxon>Eukaryota</taxon>
        <taxon>Metazoa</taxon>
        <taxon>Spiralia</taxon>
        <taxon>Lophotrochozoa</taxon>
        <taxon>Mollusca</taxon>
        <taxon>Gastropoda</taxon>
        <taxon>Caenogastropoda</taxon>
        <taxon>Sorbeoconcha</taxon>
        <taxon>Cerithioidea</taxon>
        <taxon>Batillariidae</taxon>
        <taxon>Batillaria</taxon>
    </lineage>
</organism>
<dbReference type="EMBL" id="JACVVK020000034">
    <property type="protein sequence ID" value="KAK7500908.1"/>
    <property type="molecule type" value="Genomic_DNA"/>
</dbReference>
<name>A0ABD0LNV7_9CAEN</name>
<dbReference type="AlphaFoldDB" id="A0ABD0LNV7"/>
<proteinExistence type="predicted"/>